<proteinExistence type="predicted"/>
<dbReference type="Proteomes" id="UP001596297">
    <property type="component" value="Unassembled WGS sequence"/>
</dbReference>
<keyword evidence="3" id="KW-1185">Reference proteome</keyword>
<keyword evidence="1" id="KW-0732">Signal</keyword>
<dbReference type="RefSeq" id="WP_380082471.1">
    <property type="nucleotide sequence ID" value="NZ_JBHSWD010000001.1"/>
</dbReference>
<sequence length="156" mass="16499">MSYIKLAALGGLSLVLASCSFSPVPTEPNIDINGAFLGRLVNQQNETALLDISLVEKDLRVTATVKSRENGRTYTLSGTRSVYNASPVTVNLTAEEGSGSVCPGGLTDKFSVSVVFYASKRGDSGNGYVNHLQCDTTSGSYLSVQEDAGNLEVVRK</sequence>
<evidence type="ECO:0000256" key="1">
    <source>
        <dbReference type="SAM" id="SignalP"/>
    </source>
</evidence>
<dbReference type="PROSITE" id="PS51257">
    <property type="entry name" value="PROKAR_LIPOPROTEIN"/>
    <property type="match status" value="1"/>
</dbReference>
<comment type="caution">
    <text evidence="2">The sequence shown here is derived from an EMBL/GenBank/DDBJ whole genome shotgun (WGS) entry which is preliminary data.</text>
</comment>
<evidence type="ECO:0000313" key="3">
    <source>
        <dbReference type="Proteomes" id="UP001596297"/>
    </source>
</evidence>
<feature type="signal peptide" evidence="1">
    <location>
        <begin position="1"/>
        <end position="17"/>
    </location>
</feature>
<dbReference type="EMBL" id="JBHSWD010000001">
    <property type="protein sequence ID" value="MFC6591467.1"/>
    <property type="molecule type" value="Genomic_DNA"/>
</dbReference>
<feature type="chain" id="PRO_5047422197" description="Lipoprotein" evidence="1">
    <location>
        <begin position="18"/>
        <end position="156"/>
    </location>
</feature>
<reference evidence="3" key="1">
    <citation type="journal article" date="2019" name="Int. J. Syst. Evol. Microbiol.">
        <title>The Global Catalogue of Microorganisms (GCM) 10K type strain sequencing project: providing services to taxonomists for standard genome sequencing and annotation.</title>
        <authorList>
            <consortium name="The Broad Institute Genomics Platform"/>
            <consortium name="The Broad Institute Genome Sequencing Center for Infectious Disease"/>
            <person name="Wu L."/>
            <person name="Ma J."/>
        </authorList>
    </citation>
    <scope>NUCLEOTIDE SEQUENCE [LARGE SCALE GENOMIC DNA]</scope>
    <source>
        <strain evidence="3">CGMCC 1.15772</strain>
    </source>
</reference>
<accession>A0ABW1YE14</accession>
<evidence type="ECO:0000313" key="2">
    <source>
        <dbReference type="EMBL" id="MFC6591467.1"/>
    </source>
</evidence>
<protein>
    <recommendedName>
        <fullName evidence="4">Lipoprotein</fullName>
    </recommendedName>
</protein>
<gene>
    <name evidence="2" type="ORF">ACFP81_05195</name>
</gene>
<name>A0ABW1YE14_9DEIO</name>
<evidence type="ECO:0008006" key="4">
    <source>
        <dbReference type="Google" id="ProtNLM"/>
    </source>
</evidence>
<organism evidence="2 3">
    <name type="scientific">Deinococcus lacus</name>
    <dbReference type="NCBI Taxonomy" id="392561"/>
    <lineage>
        <taxon>Bacteria</taxon>
        <taxon>Thermotogati</taxon>
        <taxon>Deinococcota</taxon>
        <taxon>Deinococci</taxon>
        <taxon>Deinococcales</taxon>
        <taxon>Deinococcaceae</taxon>
        <taxon>Deinococcus</taxon>
    </lineage>
</organism>